<protein>
    <recommendedName>
        <fullName evidence="1">Glycosyltransferase subfamily 4-like N-terminal domain-containing protein</fullName>
    </recommendedName>
</protein>
<proteinExistence type="predicted"/>
<organism evidence="2">
    <name type="scientific">marine sediment metagenome</name>
    <dbReference type="NCBI Taxonomy" id="412755"/>
    <lineage>
        <taxon>unclassified sequences</taxon>
        <taxon>metagenomes</taxon>
        <taxon>ecological metagenomes</taxon>
    </lineage>
</organism>
<dbReference type="InterPro" id="IPR028098">
    <property type="entry name" value="Glyco_trans_4-like_N"/>
</dbReference>
<name>X0ZJ51_9ZZZZ</name>
<gene>
    <name evidence="2" type="ORF">S01H4_05191</name>
</gene>
<dbReference type="SUPFAM" id="SSF53756">
    <property type="entry name" value="UDP-Glycosyltransferase/glycogen phosphorylase"/>
    <property type="match status" value="1"/>
</dbReference>
<reference evidence="2" key="1">
    <citation type="journal article" date="2014" name="Front. Microbiol.">
        <title>High frequency of phylogenetically diverse reductive dehalogenase-homologous genes in deep subseafloor sedimentary metagenomes.</title>
        <authorList>
            <person name="Kawai M."/>
            <person name="Futagami T."/>
            <person name="Toyoda A."/>
            <person name="Takaki Y."/>
            <person name="Nishi S."/>
            <person name="Hori S."/>
            <person name="Arai W."/>
            <person name="Tsubouchi T."/>
            <person name="Morono Y."/>
            <person name="Uchiyama I."/>
            <person name="Ito T."/>
            <person name="Fujiyama A."/>
            <person name="Inagaki F."/>
            <person name="Takami H."/>
        </authorList>
    </citation>
    <scope>NUCLEOTIDE SEQUENCE</scope>
    <source>
        <strain evidence="2">Expedition CK06-06</strain>
    </source>
</reference>
<dbReference type="EMBL" id="BART01001480">
    <property type="protein sequence ID" value="GAG69665.1"/>
    <property type="molecule type" value="Genomic_DNA"/>
</dbReference>
<feature type="domain" description="Glycosyltransferase subfamily 4-like N-terminal" evidence="1">
    <location>
        <begin position="22"/>
        <end position="178"/>
    </location>
</feature>
<feature type="non-terminal residue" evidence="2">
    <location>
        <position position="187"/>
    </location>
</feature>
<dbReference type="Gene3D" id="3.40.50.2000">
    <property type="entry name" value="Glycogen Phosphorylase B"/>
    <property type="match status" value="1"/>
</dbReference>
<evidence type="ECO:0000259" key="1">
    <source>
        <dbReference type="Pfam" id="PF13439"/>
    </source>
</evidence>
<evidence type="ECO:0000313" key="2">
    <source>
        <dbReference type="EMBL" id="GAG69665.1"/>
    </source>
</evidence>
<accession>X0ZJ51</accession>
<dbReference type="AlphaFoldDB" id="X0ZJ51"/>
<comment type="caution">
    <text evidence="2">The sequence shown here is derived from an EMBL/GenBank/DDBJ whole genome shotgun (WGS) entry which is preliminary data.</text>
</comment>
<dbReference type="Pfam" id="PF13439">
    <property type="entry name" value="Glyco_transf_4"/>
    <property type="match status" value="1"/>
</dbReference>
<sequence length="187" mass="21228">MKIAIIAPTFIPAKRANTLQVMKMTDAIMNLGHQVRLAVPEASGRTRVDSRNWEDTANNYGILNKFPIDYLSAKSIMRRYDYAWYAVRWARRWEADLIYTRLPQAAVFGAFQGYKTILEVHDIPQGFFGPVLFRRFLQGKGAERLVVISENLAAGLHGRFGSPENPPFTKVIPDGVDLIRYSDLPDP</sequence>